<sequence>MQTQTKIGTYNGSKVSVWCDVSIYFYTVKINTSPIGVWILEKSSKYKQQAWKVEASRRLCPAANELDHSSSNLHVKVGGHG</sequence>
<evidence type="ECO:0000313" key="1">
    <source>
        <dbReference type="EMBL" id="KAB2632388.1"/>
    </source>
</evidence>
<dbReference type="AlphaFoldDB" id="A0A5N5HXT6"/>
<reference evidence="1 2" key="3">
    <citation type="submission" date="2019-11" db="EMBL/GenBank/DDBJ databases">
        <title>A de novo genome assembly of a pear dwarfing rootstock.</title>
        <authorList>
            <person name="Wang F."/>
            <person name="Wang J."/>
            <person name="Li S."/>
            <person name="Zhang Y."/>
            <person name="Fang M."/>
            <person name="Ma L."/>
            <person name="Zhao Y."/>
            <person name="Jiang S."/>
        </authorList>
    </citation>
    <scope>NUCLEOTIDE SEQUENCE [LARGE SCALE GENOMIC DNA]</scope>
    <source>
        <strain evidence="1">S2</strain>
        <tissue evidence="1">Leaf</tissue>
    </source>
</reference>
<name>A0A5N5HXT6_9ROSA</name>
<reference evidence="2" key="2">
    <citation type="submission" date="2019-10" db="EMBL/GenBank/DDBJ databases">
        <title>A de novo genome assembly of a pear dwarfing rootstock.</title>
        <authorList>
            <person name="Wang F."/>
            <person name="Wang J."/>
            <person name="Li S."/>
            <person name="Zhang Y."/>
            <person name="Fang M."/>
            <person name="Ma L."/>
            <person name="Zhao Y."/>
            <person name="Jiang S."/>
        </authorList>
    </citation>
    <scope>NUCLEOTIDE SEQUENCE [LARGE SCALE GENOMIC DNA]</scope>
</reference>
<organism evidence="1 2">
    <name type="scientific">Pyrus ussuriensis x Pyrus communis</name>
    <dbReference type="NCBI Taxonomy" id="2448454"/>
    <lineage>
        <taxon>Eukaryota</taxon>
        <taxon>Viridiplantae</taxon>
        <taxon>Streptophyta</taxon>
        <taxon>Embryophyta</taxon>
        <taxon>Tracheophyta</taxon>
        <taxon>Spermatophyta</taxon>
        <taxon>Magnoliopsida</taxon>
        <taxon>eudicotyledons</taxon>
        <taxon>Gunneridae</taxon>
        <taxon>Pentapetalae</taxon>
        <taxon>rosids</taxon>
        <taxon>fabids</taxon>
        <taxon>Rosales</taxon>
        <taxon>Rosaceae</taxon>
        <taxon>Amygdaloideae</taxon>
        <taxon>Maleae</taxon>
        <taxon>Pyrus</taxon>
    </lineage>
</organism>
<reference evidence="1 2" key="1">
    <citation type="submission" date="2019-09" db="EMBL/GenBank/DDBJ databases">
        <authorList>
            <person name="Ou C."/>
        </authorList>
    </citation>
    <scope>NUCLEOTIDE SEQUENCE [LARGE SCALE GENOMIC DNA]</scope>
    <source>
        <strain evidence="1">S2</strain>
        <tissue evidence="1">Leaf</tissue>
    </source>
</reference>
<proteinExistence type="predicted"/>
<comment type="caution">
    <text evidence="1">The sequence shown here is derived from an EMBL/GenBank/DDBJ whole genome shotgun (WGS) entry which is preliminary data.</text>
</comment>
<keyword evidence="1" id="KW-0675">Receptor</keyword>
<evidence type="ECO:0000313" key="2">
    <source>
        <dbReference type="Proteomes" id="UP000327157"/>
    </source>
</evidence>
<protein>
    <submittedName>
        <fullName evidence="1">Glutamate receptor 2.8-like</fullName>
    </submittedName>
</protein>
<keyword evidence="2" id="KW-1185">Reference proteome</keyword>
<dbReference type="Proteomes" id="UP000327157">
    <property type="component" value="Chromosome 6"/>
</dbReference>
<accession>A0A5N5HXT6</accession>
<dbReference type="EMBL" id="SMOL01000120">
    <property type="protein sequence ID" value="KAB2632388.1"/>
    <property type="molecule type" value="Genomic_DNA"/>
</dbReference>
<gene>
    <name evidence="1" type="ORF">D8674_028635</name>
</gene>